<evidence type="ECO:0000259" key="10">
    <source>
        <dbReference type="PROSITE" id="PS50975"/>
    </source>
</evidence>
<dbReference type="InterPro" id="IPR017866">
    <property type="entry name" value="Succ-CoA_synthase_bsu_CS"/>
</dbReference>
<dbReference type="Proteomes" id="UP001562357">
    <property type="component" value="Unassembled WGS sequence"/>
</dbReference>
<keyword evidence="3" id="KW-0436">Ligase</keyword>
<dbReference type="InterPro" id="IPR016102">
    <property type="entry name" value="Succinyl-CoA_synth-like"/>
</dbReference>
<dbReference type="Gene3D" id="3.30.470.20">
    <property type="entry name" value="ATP-grasp fold, B domain"/>
    <property type="match status" value="1"/>
</dbReference>
<reference evidence="12" key="1">
    <citation type="submission" date="2024-06" db="EMBL/GenBank/DDBJ databases">
        <title>Draft Genome Sequences of Epichloe bromicola Strains Isolated from Elymus ciliaris.</title>
        <authorList>
            <consortium name="Epichloe bromicola genome sequencing consortium"/>
            <person name="Miura A."/>
            <person name="Imano S."/>
            <person name="Ashida A."/>
            <person name="Sato I."/>
            <person name="Chiba S."/>
            <person name="Tanaka A."/>
            <person name="Camagna M."/>
            <person name="Takemoto D."/>
        </authorList>
    </citation>
    <scope>NUCLEOTIDE SEQUENCE [LARGE SCALE GENOMIC DNA]</scope>
    <source>
        <strain evidence="12">DP</strain>
    </source>
</reference>
<dbReference type="InterPro" id="IPR005809">
    <property type="entry name" value="Succ_CoA_ligase-like_bsu"/>
</dbReference>
<dbReference type="Gene3D" id="3.30.1490.20">
    <property type="entry name" value="ATP-grasp fold, A domain"/>
    <property type="match status" value="1"/>
</dbReference>
<dbReference type="SUPFAM" id="SSF52210">
    <property type="entry name" value="Succinyl-CoA synthetase domains"/>
    <property type="match status" value="1"/>
</dbReference>
<keyword evidence="12" id="KW-1185">Reference proteome</keyword>
<evidence type="ECO:0000256" key="2">
    <source>
        <dbReference type="ARBA" id="ARBA00022532"/>
    </source>
</evidence>
<name>A0ABQ0CXW6_9HYPO</name>
<comment type="caution">
    <text evidence="11">The sequence shown here is derived from an EMBL/GenBank/DDBJ whole genome shotgun (WGS) entry which is preliminary data.</text>
</comment>
<proteinExistence type="predicted"/>
<dbReference type="InterPro" id="IPR013815">
    <property type="entry name" value="ATP_grasp_subdomain_1"/>
</dbReference>
<evidence type="ECO:0000313" key="12">
    <source>
        <dbReference type="Proteomes" id="UP001562357"/>
    </source>
</evidence>
<keyword evidence="7" id="KW-0460">Magnesium</keyword>
<feature type="domain" description="ATP-grasp" evidence="10">
    <location>
        <begin position="33"/>
        <end position="78"/>
    </location>
</feature>
<dbReference type="InterPro" id="IPR013650">
    <property type="entry name" value="ATP-grasp_succ-CoA_synth-type"/>
</dbReference>
<evidence type="ECO:0000256" key="1">
    <source>
        <dbReference type="ARBA" id="ARBA00005064"/>
    </source>
</evidence>
<dbReference type="Pfam" id="PF00549">
    <property type="entry name" value="Ligase_CoA"/>
    <property type="match status" value="1"/>
</dbReference>
<keyword evidence="2" id="KW-0816">Tricarboxylic acid cycle</keyword>
<evidence type="ECO:0000256" key="4">
    <source>
        <dbReference type="ARBA" id="ARBA00022723"/>
    </source>
</evidence>
<dbReference type="PROSITE" id="PS01217">
    <property type="entry name" value="SUCCINYL_COA_LIG_3"/>
    <property type="match status" value="1"/>
</dbReference>
<gene>
    <name evidence="11" type="primary">g6537</name>
    <name evidence="11" type="ORF">EsDP_00006537</name>
</gene>
<dbReference type="Gene3D" id="3.40.50.261">
    <property type="entry name" value="Succinyl-CoA synthetase domains"/>
    <property type="match status" value="1"/>
</dbReference>
<accession>A0ABQ0CXW6</accession>
<dbReference type="InterPro" id="IPR005811">
    <property type="entry name" value="SUCC_ACL_C"/>
</dbReference>
<organism evidence="11 12">
    <name type="scientific">Epichloe bromicola</name>
    <dbReference type="NCBI Taxonomy" id="79588"/>
    <lineage>
        <taxon>Eukaryota</taxon>
        <taxon>Fungi</taxon>
        <taxon>Dikarya</taxon>
        <taxon>Ascomycota</taxon>
        <taxon>Pezizomycotina</taxon>
        <taxon>Sordariomycetes</taxon>
        <taxon>Hypocreomycetidae</taxon>
        <taxon>Hypocreales</taxon>
        <taxon>Clavicipitaceae</taxon>
        <taxon>Epichloe</taxon>
    </lineage>
</organism>
<dbReference type="Pfam" id="PF08442">
    <property type="entry name" value="ATP-grasp_2"/>
    <property type="match status" value="1"/>
</dbReference>
<evidence type="ECO:0000256" key="7">
    <source>
        <dbReference type="ARBA" id="ARBA00022842"/>
    </source>
</evidence>
<dbReference type="InterPro" id="IPR011761">
    <property type="entry name" value="ATP-grasp"/>
</dbReference>
<dbReference type="SUPFAM" id="SSF56059">
    <property type="entry name" value="Glutathione synthetase ATP-binding domain-like"/>
    <property type="match status" value="1"/>
</dbReference>
<dbReference type="NCBIfam" id="NF001913">
    <property type="entry name" value="PRK00696.1"/>
    <property type="match status" value="1"/>
</dbReference>
<evidence type="ECO:0000256" key="6">
    <source>
        <dbReference type="ARBA" id="ARBA00022840"/>
    </source>
</evidence>
<evidence type="ECO:0000256" key="5">
    <source>
        <dbReference type="ARBA" id="ARBA00022741"/>
    </source>
</evidence>
<evidence type="ECO:0000313" key="11">
    <source>
        <dbReference type="EMBL" id="GAB0138300.1"/>
    </source>
</evidence>
<keyword evidence="8" id="KW-0809">Transit peptide</keyword>
<keyword evidence="5 9" id="KW-0547">Nucleotide-binding</keyword>
<protein>
    <recommendedName>
        <fullName evidence="10">ATP-grasp domain-containing protein</fullName>
    </recommendedName>
</protein>
<evidence type="ECO:0000256" key="3">
    <source>
        <dbReference type="ARBA" id="ARBA00022598"/>
    </source>
</evidence>
<keyword evidence="6 9" id="KW-0067">ATP-binding</keyword>
<comment type="pathway">
    <text evidence="1">Carbohydrate metabolism; tricarboxylic acid cycle; succinate from succinyl-CoA (ligase route): step 1/1.</text>
</comment>
<dbReference type="EMBL" id="BAAFGZ010000391">
    <property type="protein sequence ID" value="GAB0138300.1"/>
    <property type="molecule type" value="Genomic_DNA"/>
</dbReference>
<keyword evidence="4" id="KW-0479">Metal-binding</keyword>
<dbReference type="PANTHER" id="PTHR11815">
    <property type="entry name" value="SUCCINYL-COA SYNTHETASE BETA CHAIN"/>
    <property type="match status" value="1"/>
</dbReference>
<sequence>MASRLSQRLWKANSKLARKGQTRQLSLHEYQAQNLLRDHGVPVPRGRVVGTASEARKAAEELGVPCIIKAQVLGGGRAGGKFGSGLESGIQATSTPSGAGEVAGKMLNQRLKTKHSSSDGSVVEKILVTEFASCDSEWYLAMTIDRENYRPAIIISKKGGVDLDILVQEYPETLFTFNFGVSEGITDALIHDIEQHFGTSGQETGHLRQVLTQLHKIFVEREATHLEINPLGRSAQGSFTSLNASFTFDKAAERRQADLFALRDKAQEVQDEVDAEKHGLVYVRMDGNIGNVVNGAGLAMATNDAIGFHGGASANFLDAGGKATKDTMIQAFRIITRDERVRAILVNIYGGLTRCDMIAESIIGATAELGISVPMVVRLQGTNSEQGLKMLKEANLGLFVESGFGDAARRVVELVQT</sequence>
<dbReference type="PANTHER" id="PTHR11815:SF1">
    <property type="entry name" value="SUCCINATE--COA LIGASE [ADP-FORMING] SUBUNIT BETA, MITOCHONDRIAL"/>
    <property type="match status" value="1"/>
</dbReference>
<evidence type="ECO:0000256" key="9">
    <source>
        <dbReference type="PROSITE-ProRule" id="PRU00409"/>
    </source>
</evidence>
<evidence type="ECO:0000256" key="8">
    <source>
        <dbReference type="ARBA" id="ARBA00022946"/>
    </source>
</evidence>
<dbReference type="PROSITE" id="PS50975">
    <property type="entry name" value="ATP_GRASP"/>
    <property type="match status" value="1"/>
</dbReference>
<dbReference type="PIRSF" id="PIRSF001554">
    <property type="entry name" value="SucCS_beta"/>
    <property type="match status" value="1"/>
</dbReference>